<dbReference type="EMBL" id="MK095606">
    <property type="protein sequence ID" value="AZS06335.1"/>
    <property type="molecule type" value="Genomic_DNA"/>
</dbReference>
<evidence type="ECO:0000313" key="2">
    <source>
        <dbReference type="Proteomes" id="UP000288641"/>
    </source>
</evidence>
<gene>
    <name evidence="1" type="ORF">AAS23_gp22</name>
</gene>
<evidence type="ECO:0000313" key="1">
    <source>
        <dbReference type="EMBL" id="AZS06335.1"/>
    </source>
</evidence>
<protein>
    <submittedName>
        <fullName evidence="1">Uncharacterized protein</fullName>
    </submittedName>
</protein>
<sequence>MFGFGVWNASGVDINTGFVKINAIGSNSIPQDFTGNLSYPLPAGYTLDFLFQPAGQPSTSRRKRISASGNTVSITEVGGGDYSPGTYPWVVGNLLAYAR</sequence>
<organism evidence="1 2">
    <name type="scientific">Pantoea phage vB_PagS_AAS23</name>
    <dbReference type="NCBI Taxonomy" id="2499073"/>
    <lineage>
        <taxon>Viruses</taxon>
        <taxon>Duplodnaviria</taxon>
        <taxon>Heunggongvirae</taxon>
        <taxon>Uroviricota</taxon>
        <taxon>Caudoviricetes</taxon>
        <taxon>Drexlerviridae</taxon>
        <taxon>Sauletekiovirus</taxon>
        <taxon>Sauletekiovirus AAS23</taxon>
    </lineage>
</organism>
<dbReference type="Proteomes" id="UP000288641">
    <property type="component" value="Segment"/>
</dbReference>
<accession>A0A3S9U7P0</accession>
<reference evidence="1 2" key="1">
    <citation type="submission" date="2018-10" db="EMBL/GenBank/DDBJ databases">
        <title>Complete genome sequence of Pantoea phage vB_PagS_AAS23.</title>
        <authorList>
            <person name="Truncaite L."/>
            <person name="Simoliuniene M."/>
            <person name="Kazlauskas D."/>
            <person name="Meskys R."/>
            <person name="Simoliunas E."/>
        </authorList>
    </citation>
    <scope>NUCLEOTIDE SEQUENCE [LARGE SCALE GENOMIC DNA]</scope>
    <source>
        <strain evidence="1">AAS23</strain>
    </source>
</reference>
<proteinExistence type="predicted"/>
<name>A0A3S9U7P0_9CAUD</name>
<keyword evidence="2" id="KW-1185">Reference proteome</keyword>